<sequence length="412" mass="44020">MPIPLQVRLGAVVALGMLVGGCTQVQPGDAVRDPGFDATAPVLALLETGNYPTTPRAPLGNAGTPEKGAIHDAHRMFEHLVFPFDVDPSLTSSGGIGGTGIMKSPEAAGLYLENKGLVPAIAAHNFVTGIAHSASDGKDAGKRQFLRNAVLQFRSPEDATAAAAAIAESTASRYDEYSKKDTPLTPQPIPRHPDAVGRGYVSEGEGLTTSYILSAYTAHGPYLLSQTFISRTSMDAAAEVIANVLDKQIPEIDKFQPTPYDKLAELPIDPTGLLARMLEPSDKLLMYGGFGPRGLLLFEPHPIESQKMIAENGVDFLGYENGFLIRARDTEGSTKMLDGYIQQYLDDGWSEADGVPGLPAARCVEKPVTDKYSRAETWCGAPQDRYLLQQSGAQGVEVRQSLSAGYLMLAAK</sequence>
<evidence type="ECO:0000313" key="4">
    <source>
        <dbReference type="Proteomes" id="UP000193484"/>
    </source>
</evidence>
<dbReference type="InterPro" id="IPR056463">
    <property type="entry name" value="DUF7373_C"/>
</dbReference>
<evidence type="ECO:0000313" key="3">
    <source>
        <dbReference type="EMBL" id="ORV05075.1"/>
    </source>
</evidence>
<dbReference type="EMBL" id="LQOJ01000027">
    <property type="protein sequence ID" value="ORV05075.1"/>
    <property type="molecule type" value="Genomic_DNA"/>
</dbReference>
<dbReference type="STRING" id="1793.AWC04_07280"/>
<evidence type="ECO:0000259" key="2">
    <source>
        <dbReference type="Pfam" id="PF24092"/>
    </source>
</evidence>
<dbReference type="RefSeq" id="WP_085094614.1">
    <property type="nucleotide sequence ID" value="NZ_AP022603.1"/>
</dbReference>
<name>A0A1X1RG05_MYCFA</name>
<dbReference type="OrthoDB" id="4569937at2"/>
<dbReference type="AlphaFoldDB" id="A0A1X1RG05"/>
<protein>
    <submittedName>
        <fullName evidence="3">Uncharacterized protein</fullName>
    </submittedName>
</protein>
<comment type="caution">
    <text evidence="3">The sequence shown here is derived from an EMBL/GenBank/DDBJ whole genome shotgun (WGS) entry which is preliminary data.</text>
</comment>
<keyword evidence="4" id="KW-1185">Reference proteome</keyword>
<accession>A0A1X1RG05</accession>
<dbReference type="Proteomes" id="UP000193484">
    <property type="component" value="Unassembled WGS sequence"/>
</dbReference>
<reference evidence="3 4" key="1">
    <citation type="submission" date="2016-01" db="EMBL/GenBank/DDBJ databases">
        <title>The new phylogeny of the genus Mycobacterium.</title>
        <authorList>
            <person name="Tarcisio F."/>
            <person name="Conor M."/>
            <person name="Antonella G."/>
            <person name="Elisabetta G."/>
            <person name="Giulia F.S."/>
            <person name="Sara T."/>
            <person name="Anna F."/>
            <person name="Clotilde B."/>
            <person name="Roberto B."/>
            <person name="Veronica D.S."/>
            <person name="Fabio R."/>
            <person name="Monica P."/>
            <person name="Olivier J."/>
            <person name="Enrico T."/>
            <person name="Nicola S."/>
        </authorList>
    </citation>
    <scope>NUCLEOTIDE SEQUENCE [LARGE SCALE GENOMIC DNA]</scope>
    <source>
        <strain evidence="3 4">DSM 44179</strain>
    </source>
</reference>
<feature type="domain" description="DUF7373" evidence="1">
    <location>
        <begin position="60"/>
        <end position="268"/>
    </location>
</feature>
<dbReference type="Pfam" id="PF24088">
    <property type="entry name" value="DUF7373"/>
    <property type="match status" value="1"/>
</dbReference>
<evidence type="ECO:0000259" key="1">
    <source>
        <dbReference type="Pfam" id="PF24088"/>
    </source>
</evidence>
<gene>
    <name evidence="3" type="ORF">AWC04_07280</name>
</gene>
<feature type="domain" description="DUF7373" evidence="2">
    <location>
        <begin position="273"/>
        <end position="411"/>
    </location>
</feature>
<dbReference type="InterPro" id="IPR055797">
    <property type="entry name" value="DUF7373"/>
</dbReference>
<organism evidence="3 4">
    <name type="scientific">Mycolicibacterium fallax</name>
    <name type="common">Mycobacterium fallax</name>
    <dbReference type="NCBI Taxonomy" id="1793"/>
    <lineage>
        <taxon>Bacteria</taxon>
        <taxon>Bacillati</taxon>
        <taxon>Actinomycetota</taxon>
        <taxon>Actinomycetes</taxon>
        <taxon>Mycobacteriales</taxon>
        <taxon>Mycobacteriaceae</taxon>
        <taxon>Mycolicibacterium</taxon>
    </lineage>
</organism>
<dbReference type="Pfam" id="PF24092">
    <property type="entry name" value="DUF7373_C"/>
    <property type="match status" value="1"/>
</dbReference>
<proteinExistence type="predicted"/>